<accession>A0ABU8VC50</accession>
<dbReference type="SUPFAM" id="SSF53850">
    <property type="entry name" value="Periplasmic binding protein-like II"/>
    <property type="match status" value="1"/>
</dbReference>
<keyword evidence="7" id="KW-1185">Reference proteome</keyword>
<dbReference type="InterPro" id="IPR050950">
    <property type="entry name" value="HTH-type_LysR_regulators"/>
</dbReference>
<dbReference type="PROSITE" id="PS50931">
    <property type="entry name" value="HTH_LYSR"/>
    <property type="match status" value="1"/>
</dbReference>
<gene>
    <name evidence="6" type="ORF">WKW77_08640</name>
</gene>
<dbReference type="EMBL" id="JBBKZU010000003">
    <property type="protein sequence ID" value="MEJ8811135.1"/>
    <property type="molecule type" value="Genomic_DNA"/>
</dbReference>
<comment type="caution">
    <text evidence="6">The sequence shown here is derived from an EMBL/GenBank/DDBJ whole genome shotgun (WGS) entry which is preliminary data.</text>
</comment>
<dbReference type="InterPro" id="IPR005119">
    <property type="entry name" value="LysR_subst-bd"/>
</dbReference>
<dbReference type="Proteomes" id="UP001365846">
    <property type="component" value="Unassembled WGS sequence"/>
</dbReference>
<evidence type="ECO:0000256" key="4">
    <source>
        <dbReference type="ARBA" id="ARBA00023163"/>
    </source>
</evidence>
<name>A0ABU8VC50_9BURK</name>
<dbReference type="RefSeq" id="WP_340356447.1">
    <property type="nucleotide sequence ID" value="NZ_JBBKZU010000003.1"/>
</dbReference>
<organism evidence="6 7">
    <name type="scientific">Variovorax ureilyticus</name>
    <dbReference type="NCBI Taxonomy" id="1836198"/>
    <lineage>
        <taxon>Bacteria</taxon>
        <taxon>Pseudomonadati</taxon>
        <taxon>Pseudomonadota</taxon>
        <taxon>Betaproteobacteria</taxon>
        <taxon>Burkholderiales</taxon>
        <taxon>Comamonadaceae</taxon>
        <taxon>Variovorax</taxon>
    </lineage>
</organism>
<evidence type="ECO:0000259" key="5">
    <source>
        <dbReference type="PROSITE" id="PS50931"/>
    </source>
</evidence>
<dbReference type="PANTHER" id="PTHR30419:SF30">
    <property type="entry name" value="LYSR FAMILY TRANSCRIPTIONAL REGULATOR"/>
    <property type="match status" value="1"/>
</dbReference>
<dbReference type="InterPro" id="IPR036390">
    <property type="entry name" value="WH_DNA-bd_sf"/>
</dbReference>
<evidence type="ECO:0000256" key="1">
    <source>
        <dbReference type="ARBA" id="ARBA00009437"/>
    </source>
</evidence>
<keyword evidence="3" id="KW-0238">DNA-binding</keyword>
<protein>
    <submittedName>
        <fullName evidence="6">LysR family transcriptional regulator</fullName>
    </submittedName>
</protein>
<comment type="similarity">
    <text evidence="1">Belongs to the LysR transcriptional regulatory family.</text>
</comment>
<dbReference type="Gene3D" id="1.10.10.10">
    <property type="entry name" value="Winged helix-like DNA-binding domain superfamily/Winged helix DNA-binding domain"/>
    <property type="match status" value="1"/>
</dbReference>
<evidence type="ECO:0000256" key="3">
    <source>
        <dbReference type="ARBA" id="ARBA00023125"/>
    </source>
</evidence>
<sequence>MTLVQLRHLISLAESGSFSKSAQSLYITQPALSRSIRALEDELGMLLFDRVGRRIELTAFGREVVERAKQLVFEAGELRDSGRRMREGRGGVLRIGMGSGPGAMLMTPLLMRMATRHPKVRVVIARGGTDMLAQSLRDRLLDALVVDARSLQPADDLLVSELREMRGVFMCRRGHPLTRLRKGVTFEAVQRYPIASTPLSDEVARGLIETYGPEAHPERCVTVQCEEVASLVDVARRSDAVLLAIRAAAPDLVELKMTPPIDRVARFGLVTLRRRTEAPGLSIVRELMQELMHD</sequence>
<dbReference type="Gene3D" id="3.40.190.290">
    <property type="match status" value="1"/>
</dbReference>
<dbReference type="Pfam" id="PF00126">
    <property type="entry name" value="HTH_1"/>
    <property type="match status" value="1"/>
</dbReference>
<dbReference type="SUPFAM" id="SSF46785">
    <property type="entry name" value="Winged helix' DNA-binding domain"/>
    <property type="match status" value="1"/>
</dbReference>
<evidence type="ECO:0000313" key="6">
    <source>
        <dbReference type="EMBL" id="MEJ8811135.1"/>
    </source>
</evidence>
<proteinExistence type="inferred from homology"/>
<keyword evidence="2" id="KW-0805">Transcription regulation</keyword>
<dbReference type="InterPro" id="IPR000847">
    <property type="entry name" value="LysR_HTH_N"/>
</dbReference>
<dbReference type="Pfam" id="PF03466">
    <property type="entry name" value="LysR_substrate"/>
    <property type="match status" value="1"/>
</dbReference>
<evidence type="ECO:0000256" key="2">
    <source>
        <dbReference type="ARBA" id="ARBA00023015"/>
    </source>
</evidence>
<dbReference type="InterPro" id="IPR036388">
    <property type="entry name" value="WH-like_DNA-bd_sf"/>
</dbReference>
<dbReference type="PRINTS" id="PR00039">
    <property type="entry name" value="HTHLYSR"/>
</dbReference>
<evidence type="ECO:0000313" key="7">
    <source>
        <dbReference type="Proteomes" id="UP001365846"/>
    </source>
</evidence>
<reference evidence="6 7" key="1">
    <citation type="submission" date="2024-03" db="EMBL/GenBank/DDBJ databases">
        <title>Novel species of the genus Variovorax.</title>
        <authorList>
            <person name="Liu Q."/>
            <person name="Xin Y.-H."/>
        </authorList>
    </citation>
    <scope>NUCLEOTIDE SEQUENCE [LARGE SCALE GENOMIC DNA]</scope>
    <source>
        <strain evidence="6 7">KACC 18899</strain>
    </source>
</reference>
<feature type="domain" description="HTH lysR-type" evidence="5">
    <location>
        <begin position="1"/>
        <end position="58"/>
    </location>
</feature>
<dbReference type="CDD" id="cd05466">
    <property type="entry name" value="PBP2_LTTR_substrate"/>
    <property type="match status" value="1"/>
</dbReference>
<keyword evidence="4" id="KW-0804">Transcription</keyword>
<dbReference type="PANTHER" id="PTHR30419">
    <property type="entry name" value="HTH-TYPE TRANSCRIPTIONAL REGULATOR YBHD"/>
    <property type="match status" value="1"/>
</dbReference>